<protein>
    <submittedName>
        <fullName evidence="2">DotI/IcmL/TraM family protein</fullName>
    </submittedName>
</protein>
<keyword evidence="1" id="KW-1133">Transmembrane helix</keyword>
<keyword evidence="3" id="KW-1185">Reference proteome</keyword>
<comment type="caution">
    <text evidence="2">The sequence shown here is derived from an EMBL/GenBank/DDBJ whole genome shotgun (WGS) entry which is preliminary data.</text>
</comment>
<accession>A0ABU4QSN1</accession>
<evidence type="ECO:0000313" key="2">
    <source>
        <dbReference type="EMBL" id="MDX6041258.1"/>
    </source>
</evidence>
<dbReference type="Proteomes" id="UP001275664">
    <property type="component" value="Unassembled WGS sequence"/>
</dbReference>
<organism evidence="2 3">
    <name type="scientific">Scandinavium lactucae</name>
    <dbReference type="NCBI Taxonomy" id="3095028"/>
    <lineage>
        <taxon>Bacteria</taxon>
        <taxon>Pseudomonadati</taxon>
        <taxon>Pseudomonadota</taxon>
        <taxon>Gammaproteobacteria</taxon>
        <taxon>Enterobacterales</taxon>
        <taxon>Enterobacteriaceae</taxon>
        <taxon>Scandinavium</taxon>
    </lineage>
</organism>
<dbReference type="Pfam" id="PF11393">
    <property type="entry name" value="T4BSS_DotI_IcmL"/>
    <property type="match status" value="1"/>
</dbReference>
<proteinExistence type="predicted"/>
<dbReference type="EMBL" id="JAWXRD010000031">
    <property type="protein sequence ID" value="MDX6041258.1"/>
    <property type="molecule type" value="Genomic_DNA"/>
</dbReference>
<evidence type="ECO:0000256" key="1">
    <source>
        <dbReference type="SAM" id="Phobius"/>
    </source>
</evidence>
<sequence>MKKQHTASPGEASSAAAEARAESERMLPFMEAMQLHKDKMLNASFARKCLAVALVSVSFNLVQFPVNAWLAWQVAHPPVKYFATLNGSVLAVYPTSEPVYRDDDIIDFGDKMIRAAFQIDFKNYRTQISDQQQKFSEDGFRSYYAALTNSNLFSRVKTDKLLMSANVTRKGMIYRRGREGQGGPYIWEVQYPVTLSLDGQTRSLPPQNFIFTIRIQRTDVRLKPEGIEVASVVTRDDR</sequence>
<dbReference type="InterPro" id="IPR021055">
    <property type="entry name" value="T4BSS_IcmL/DotI"/>
</dbReference>
<dbReference type="RefSeq" id="WP_319786340.1">
    <property type="nucleotide sequence ID" value="NZ_JAWXRD010000031.1"/>
</dbReference>
<dbReference type="CDD" id="cd16385">
    <property type="entry name" value="IcmL"/>
    <property type="match status" value="1"/>
</dbReference>
<reference evidence="2 3" key="1">
    <citation type="submission" date="2023-11" db="EMBL/GenBank/DDBJ databases">
        <title>Scandinavium wanjuensis sp. nov., isolated from lettuce South Korea.</title>
        <authorList>
            <person name="Park J."/>
            <person name="Park S."/>
            <person name="Oh K.K."/>
            <person name="Cho G.S."/>
            <person name="Franz C.M.A.P."/>
        </authorList>
    </citation>
    <scope>NUCLEOTIDE SEQUENCE [LARGE SCALE GENOMIC DNA]</scope>
    <source>
        <strain evidence="2 3">V105_6</strain>
    </source>
</reference>
<feature type="transmembrane region" description="Helical" evidence="1">
    <location>
        <begin position="49"/>
        <end position="72"/>
    </location>
</feature>
<evidence type="ECO:0000313" key="3">
    <source>
        <dbReference type="Proteomes" id="UP001275664"/>
    </source>
</evidence>
<gene>
    <name evidence="2" type="ORF">SIK69_13780</name>
</gene>
<keyword evidence="1" id="KW-0472">Membrane</keyword>
<name>A0ABU4QSN1_9ENTR</name>
<keyword evidence="1" id="KW-0812">Transmembrane</keyword>